<reference evidence="2 3" key="1">
    <citation type="submission" date="2020-01" db="EMBL/GenBank/DDBJ databases">
        <title>Muricauda sediminis sp.nov. 40Bstr401.</title>
        <authorList>
            <person name="Xue Z."/>
            <person name="Zhu S."/>
            <person name="Ren N."/>
            <person name="Chen T."/>
            <person name="Chen X."/>
            <person name="Chen J."/>
            <person name="Yang J."/>
        </authorList>
    </citation>
    <scope>NUCLEOTIDE SEQUENCE [LARGE SCALE GENOMIC DNA]</scope>
    <source>
        <strain evidence="2 3">40Bstr401</strain>
    </source>
</reference>
<keyword evidence="3" id="KW-1185">Reference proteome</keyword>
<dbReference type="InterPro" id="IPR038152">
    <property type="entry name" value="Carbam_trans_C_sf"/>
</dbReference>
<name>A0A6I5KPH6_9FLAO</name>
<comment type="caution">
    <text evidence="2">The sequence shown here is derived from an EMBL/GenBank/DDBJ whole genome shotgun (WGS) entry which is preliminary data.</text>
</comment>
<proteinExistence type="predicted"/>
<organism evidence="2 3">
    <name type="scientific">Flagellimonas sediminis</name>
    <dbReference type="NCBI Taxonomy" id="2696468"/>
    <lineage>
        <taxon>Bacteria</taxon>
        <taxon>Pseudomonadati</taxon>
        <taxon>Bacteroidota</taxon>
        <taxon>Flavobacteriia</taxon>
        <taxon>Flavobacteriales</taxon>
        <taxon>Flavobacteriaceae</taxon>
        <taxon>Flagellimonas</taxon>
    </lineage>
</organism>
<dbReference type="InterPro" id="IPR031730">
    <property type="entry name" value="Carbam_trans_C"/>
</dbReference>
<evidence type="ECO:0000313" key="3">
    <source>
        <dbReference type="Proteomes" id="UP000468707"/>
    </source>
</evidence>
<dbReference type="Pfam" id="PF16861">
    <property type="entry name" value="Carbam_trans_C"/>
    <property type="match status" value="1"/>
</dbReference>
<feature type="domain" description="Carbamoyltransferase C-terminal" evidence="1">
    <location>
        <begin position="3"/>
        <end position="53"/>
    </location>
</feature>
<accession>A0A6I5KPH6</accession>
<evidence type="ECO:0000313" key="2">
    <source>
        <dbReference type="EMBL" id="NDV42626.1"/>
    </source>
</evidence>
<dbReference type="Gene3D" id="3.90.870.20">
    <property type="entry name" value="Carbamoyltransferase, C-terminal domain"/>
    <property type="match status" value="1"/>
</dbReference>
<evidence type="ECO:0000259" key="1">
    <source>
        <dbReference type="Pfam" id="PF16861"/>
    </source>
</evidence>
<dbReference type="PANTHER" id="PTHR34847">
    <property type="entry name" value="NODULATION PROTEIN U"/>
    <property type="match status" value="1"/>
</dbReference>
<protein>
    <recommendedName>
        <fullName evidence="1">Carbamoyltransferase C-terminal domain-containing protein</fullName>
    </recommendedName>
</protein>
<dbReference type="AlphaFoldDB" id="A0A6I5KPH6"/>
<dbReference type="RefSeq" id="WP_163633584.1">
    <property type="nucleotide sequence ID" value="NZ_JAAAMI010000002.1"/>
</dbReference>
<dbReference type="PANTHER" id="PTHR34847:SF1">
    <property type="entry name" value="NODULATION PROTEIN U"/>
    <property type="match status" value="1"/>
</dbReference>
<gene>
    <name evidence="2" type="ORF">GTK07_04745</name>
</gene>
<sequence>MREKQSVTSVVTHADGSTRLQTIRRELHPRYYNVVDKLGKKTGVPVVLNKSFNI</sequence>
<dbReference type="Proteomes" id="UP000468707">
    <property type="component" value="Unassembled WGS sequence"/>
</dbReference>
<dbReference type="InterPro" id="IPR051338">
    <property type="entry name" value="NodU/CmcH_Carbamoyltrnsfr"/>
</dbReference>
<dbReference type="EMBL" id="JAAAMI010000002">
    <property type="protein sequence ID" value="NDV42626.1"/>
    <property type="molecule type" value="Genomic_DNA"/>
</dbReference>